<evidence type="ECO:0000313" key="2">
    <source>
        <dbReference type="EMBL" id="MBQ0827518.1"/>
    </source>
</evidence>
<comment type="caution">
    <text evidence="2">The sequence shown here is derived from an EMBL/GenBank/DDBJ whole genome shotgun (WGS) entry which is preliminary data.</text>
</comment>
<feature type="compositionally biased region" description="Low complexity" evidence="1">
    <location>
        <begin position="393"/>
        <end position="406"/>
    </location>
</feature>
<feature type="compositionally biased region" description="Basic and acidic residues" evidence="1">
    <location>
        <begin position="187"/>
        <end position="196"/>
    </location>
</feature>
<dbReference type="RefSeq" id="WP_210871973.1">
    <property type="nucleotide sequence ID" value="NZ_JAGPNL010000003.1"/>
</dbReference>
<feature type="compositionally biased region" description="Low complexity" evidence="1">
    <location>
        <begin position="197"/>
        <end position="208"/>
    </location>
</feature>
<organism evidence="2 3">
    <name type="scientific">Streptomyces tagetis</name>
    <dbReference type="NCBI Taxonomy" id="2820809"/>
    <lineage>
        <taxon>Bacteria</taxon>
        <taxon>Bacillati</taxon>
        <taxon>Actinomycetota</taxon>
        <taxon>Actinomycetes</taxon>
        <taxon>Kitasatosporales</taxon>
        <taxon>Streptomycetaceae</taxon>
        <taxon>Streptomyces</taxon>
    </lineage>
</organism>
<feature type="compositionally biased region" description="Pro residues" evidence="1">
    <location>
        <begin position="343"/>
        <end position="352"/>
    </location>
</feature>
<dbReference type="AlphaFoldDB" id="A0A941B7J3"/>
<protein>
    <submittedName>
        <fullName evidence="2">Uncharacterized protein</fullName>
    </submittedName>
</protein>
<name>A0A941B7J3_9ACTN</name>
<feature type="compositionally biased region" description="Low complexity" evidence="1">
    <location>
        <begin position="324"/>
        <end position="342"/>
    </location>
</feature>
<evidence type="ECO:0000256" key="1">
    <source>
        <dbReference type="SAM" id="MobiDB-lite"/>
    </source>
</evidence>
<gene>
    <name evidence="2" type="ORF">J5Y05_13505</name>
</gene>
<reference evidence="2" key="1">
    <citation type="submission" date="2021-04" db="EMBL/GenBank/DDBJ databases">
        <title>Genome seq and assembly of Streptomyces sp. RG38.</title>
        <authorList>
            <person name="Chhetri G."/>
        </authorList>
    </citation>
    <scope>NUCLEOTIDE SEQUENCE</scope>
    <source>
        <strain evidence="2">RG38</strain>
    </source>
</reference>
<feature type="region of interest" description="Disordered" evidence="1">
    <location>
        <begin position="187"/>
        <end position="420"/>
    </location>
</feature>
<proteinExistence type="predicted"/>
<feature type="compositionally biased region" description="Gly residues" evidence="1">
    <location>
        <begin position="81"/>
        <end position="110"/>
    </location>
</feature>
<feature type="region of interest" description="Disordered" evidence="1">
    <location>
        <begin position="63"/>
        <end position="142"/>
    </location>
</feature>
<feature type="compositionally biased region" description="Basic and acidic residues" evidence="1">
    <location>
        <begin position="280"/>
        <end position="297"/>
    </location>
</feature>
<feature type="compositionally biased region" description="Basic and acidic residues" evidence="1">
    <location>
        <begin position="118"/>
        <end position="142"/>
    </location>
</feature>
<feature type="compositionally biased region" description="Basic and acidic residues" evidence="1">
    <location>
        <begin position="209"/>
        <end position="220"/>
    </location>
</feature>
<dbReference type="Proteomes" id="UP000677875">
    <property type="component" value="Unassembled WGS sequence"/>
</dbReference>
<sequence length="420" mass="44779">MADSRPVPREPNRLTRRRSAAGLARDLLRAEWELSAGSRRGARGPDAGERLWRALRNAWRDLTGRSRRGYDRGGPAPFDAGGDGGEPYGQGGYGQGAGGQPGYGQGGYGQAGAVPHNGGREPGELTRLRSEIDGRRRASHREHEAFEDALMKLVVSSGTWRRRFERSPESMPLVAEYVANAHTRKALRDSAREEAARQAARPAPLGARFVREAREARHDTPATTAPVAERRSAEATSTEQGQRHRTPEPPSFGQERADLLASSPPESLARWAAMTPDPVLSERLRVDALPEGSRLDPVDGTQSYDALAFMAAPPEPSDPSRIDPATTPGNTPTGTPTTDLTRPTPPTPPSPLTPAESLAPSGPPVPVSPEVPHALLSREGLRSAGETRGPREPSAAPRDTAAPTRPVVAGPARSPGGPSR</sequence>
<keyword evidence="3" id="KW-1185">Reference proteome</keyword>
<accession>A0A941B7J3</accession>
<dbReference type="EMBL" id="JAGPNL010000003">
    <property type="protein sequence ID" value="MBQ0827518.1"/>
    <property type="molecule type" value="Genomic_DNA"/>
</dbReference>
<evidence type="ECO:0000313" key="3">
    <source>
        <dbReference type="Proteomes" id="UP000677875"/>
    </source>
</evidence>